<dbReference type="RefSeq" id="WP_042531696.1">
    <property type="nucleotide sequence ID" value="NZ_CP010827.1"/>
</dbReference>
<dbReference type="OrthoDB" id="4423973at2"/>
<keyword evidence="1" id="KW-1133">Transmembrane helix</keyword>
<keyword evidence="1" id="KW-0472">Membrane</keyword>
<keyword evidence="1" id="KW-0812">Transmembrane</keyword>
<dbReference type="EMBL" id="CP010827">
    <property type="protein sequence ID" value="AJI79419.1"/>
    <property type="molecule type" value="Genomic_DNA"/>
</dbReference>
<dbReference type="KEGG" id="csx:CSING_09505"/>
<feature type="transmembrane region" description="Helical" evidence="1">
    <location>
        <begin position="9"/>
        <end position="29"/>
    </location>
</feature>
<gene>
    <name evidence="2" type="ORF">CSING_09505</name>
</gene>
<protein>
    <submittedName>
        <fullName evidence="2">Uncharacterized protein</fullName>
    </submittedName>
</protein>
<evidence type="ECO:0000256" key="1">
    <source>
        <dbReference type="SAM" id="Phobius"/>
    </source>
</evidence>
<dbReference type="HOGENOM" id="CLU_1692509_0_0_11"/>
<evidence type="ECO:0000313" key="2">
    <source>
        <dbReference type="EMBL" id="AJI79419.1"/>
    </source>
</evidence>
<name>A0A0B6F2I6_9CORY</name>
<accession>A0A0B6F2I6</accession>
<organism evidence="2 3">
    <name type="scientific">Corynebacterium singulare</name>
    <dbReference type="NCBI Taxonomy" id="161899"/>
    <lineage>
        <taxon>Bacteria</taxon>
        <taxon>Bacillati</taxon>
        <taxon>Actinomycetota</taxon>
        <taxon>Actinomycetes</taxon>
        <taxon>Mycobacteriales</taxon>
        <taxon>Corynebacteriaceae</taxon>
        <taxon>Corynebacterium</taxon>
    </lineage>
</organism>
<dbReference type="Proteomes" id="UP000031890">
    <property type="component" value="Chromosome"/>
</dbReference>
<evidence type="ECO:0000313" key="3">
    <source>
        <dbReference type="Proteomes" id="UP000031890"/>
    </source>
</evidence>
<sequence>MGVKSKQIIAVWIAVVLAVLAVVGVGWWFTERQHTPEDFLTVQDVVNGGVPQDQSVNVNADSAEKDRIVALAEALGIPAESVPRGILSVSTDVYRSRQVLQGELKKAVESGTITKDDAAGALAAFDAGIVTPAMGPIIAESTPAD</sequence>
<proteinExistence type="predicted"/>
<dbReference type="AlphaFoldDB" id="A0A0B6F2I6"/>
<reference evidence="2 3" key="1">
    <citation type="journal article" date="2015" name="Genome Announc.">
        <title>Complete Genome Sequence and Annotation of Corynebacterium singulare DSM 44357, Isolated from a Human Semen Specimen.</title>
        <authorList>
            <person name="Merten M."/>
            <person name="Brinkrolf K."/>
            <person name="Albersmeier A."/>
            <person name="Kutter Y."/>
            <person name="Ruckert C."/>
            <person name="Tauch A."/>
        </authorList>
    </citation>
    <scope>NUCLEOTIDE SEQUENCE [LARGE SCALE GENOMIC DNA]</scope>
    <source>
        <strain evidence="2">IBS B52218</strain>
    </source>
</reference>
<dbReference type="STRING" id="161899.CSING_09505"/>